<dbReference type="GO" id="GO:0050660">
    <property type="term" value="F:flavin adenine dinucleotide binding"/>
    <property type="evidence" value="ECO:0007669"/>
    <property type="project" value="InterPro"/>
</dbReference>
<evidence type="ECO:0000256" key="3">
    <source>
        <dbReference type="ARBA" id="ARBA00012661"/>
    </source>
</evidence>
<keyword evidence="11 18" id="KW-0560">Oxidoreductase</keyword>
<dbReference type="AlphaFoldDB" id="A0A0W0ZRN7"/>
<evidence type="ECO:0000256" key="2">
    <source>
        <dbReference type="ARBA" id="ARBA00011738"/>
    </source>
</evidence>
<keyword evidence="16" id="KW-0547">Nucleotide-binding</keyword>
<dbReference type="STRING" id="947033.Lste_0001"/>
<feature type="binding site" evidence="16">
    <location>
        <position position="320"/>
    </location>
    <ligand>
        <name>FAD</name>
        <dbReference type="ChEBI" id="CHEBI:57692"/>
    </ligand>
</feature>
<keyword evidence="8 16" id="KW-0274">FAD</keyword>
<evidence type="ECO:0000256" key="8">
    <source>
        <dbReference type="ARBA" id="ARBA00022827"/>
    </source>
</evidence>
<dbReference type="PANTHER" id="PTHR43014">
    <property type="entry name" value="MERCURIC REDUCTASE"/>
    <property type="match status" value="1"/>
</dbReference>
<evidence type="ECO:0000256" key="17">
    <source>
        <dbReference type="PIRSR" id="PIRSR000350-4"/>
    </source>
</evidence>
<dbReference type="InterPro" id="IPR036188">
    <property type="entry name" value="FAD/NAD-bd_sf"/>
</dbReference>
<evidence type="ECO:0000256" key="13">
    <source>
        <dbReference type="ARBA" id="ARBA00023284"/>
    </source>
</evidence>
<keyword evidence="10" id="KW-0476">Mercury</keyword>
<feature type="domain" description="Pyridine nucleotide-disulphide oxidoreductase dimerisation" evidence="19">
    <location>
        <begin position="355"/>
        <end position="463"/>
    </location>
</feature>
<dbReference type="PANTHER" id="PTHR43014:SF4">
    <property type="entry name" value="PYRIDINE NUCLEOTIDE-DISULFIDE OXIDOREDUCTASE RCLA-RELATED"/>
    <property type="match status" value="1"/>
</dbReference>
<name>A0A0W0ZRN7_9GAMM</name>
<protein>
    <recommendedName>
        <fullName evidence="4">Mercuric reductase</fullName>
        <ecNumber evidence="3">1.16.1.1</ecNumber>
    </recommendedName>
    <alternativeName>
        <fullName evidence="14">Hg(II) reductase</fullName>
    </alternativeName>
</protein>
<comment type="caution">
    <text evidence="21">The sequence shown here is derived from an EMBL/GenBank/DDBJ whole genome shotgun (WGS) entry which is preliminary data.</text>
</comment>
<dbReference type="EMBL" id="LNYY01000001">
    <property type="protein sequence ID" value="KTD71716.1"/>
    <property type="molecule type" value="Genomic_DNA"/>
</dbReference>
<dbReference type="GO" id="GO:0050787">
    <property type="term" value="P:detoxification of mercury ion"/>
    <property type="evidence" value="ECO:0007669"/>
    <property type="project" value="InterPro"/>
</dbReference>
<keyword evidence="6 18" id="KW-0285">Flavoprotein</keyword>
<dbReference type="NCBIfam" id="TIGR02053">
    <property type="entry name" value="MerA"/>
    <property type="match status" value="1"/>
</dbReference>
<organism evidence="21 22">
    <name type="scientific">Legionella steelei</name>
    <dbReference type="NCBI Taxonomy" id="947033"/>
    <lineage>
        <taxon>Bacteria</taxon>
        <taxon>Pseudomonadati</taxon>
        <taxon>Pseudomonadota</taxon>
        <taxon>Gammaproteobacteria</taxon>
        <taxon>Legionellales</taxon>
        <taxon>Legionellaceae</taxon>
        <taxon>Legionella</taxon>
    </lineage>
</organism>
<comment type="cofactor">
    <cofactor evidence="16">
        <name>FAD</name>
        <dbReference type="ChEBI" id="CHEBI:57692"/>
    </cofactor>
    <text evidence="16">Binds 1 FAD per subunit.</text>
</comment>
<evidence type="ECO:0000259" key="20">
    <source>
        <dbReference type="Pfam" id="PF07992"/>
    </source>
</evidence>
<evidence type="ECO:0000313" key="22">
    <source>
        <dbReference type="Proteomes" id="UP000054926"/>
    </source>
</evidence>
<keyword evidence="7" id="KW-0479">Metal-binding</keyword>
<reference evidence="21 22" key="1">
    <citation type="submission" date="2015-11" db="EMBL/GenBank/DDBJ databases">
        <title>Genomic analysis of 38 Legionella species identifies large and diverse effector repertoires.</title>
        <authorList>
            <person name="Burstein D."/>
            <person name="Amaro F."/>
            <person name="Zusman T."/>
            <person name="Lifshitz Z."/>
            <person name="Cohen O."/>
            <person name="Gilbert J.A."/>
            <person name="Pupko T."/>
            <person name="Shuman H.A."/>
            <person name="Segal G."/>
        </authorList>
    </citation>
    <scope>NUCLEOTIDE SEQUENCE [LARGE SCALE GENOMIC DNA]</scope>
    <source>
        <strain evidence="21 22">IMVS3376</strain>
    </source>
</reference>
<comment type="subunit">
    <text evidence="2">Homodimer.</text>
</comment>
<evidence type="ECO:0000256" key="7">
    <source>
        <dbReference type="ARBA" id="ARBA00022723"/>
    </source>
</evidence>
<evidence type="ECO:0000256" key="5">
    <source>
        <dbReference type="ARBA" id="ARBA00022466"/>
    </source>
</evidence>
<keyword evidence="22" id="KW-1185">Reference proteome</keyword>
<dbReference type="InterPro" id="IPR021179">
    <property type="entry name" value="Mercury_reductase_MerA"/>
</dbReference>
<dbReference type="OrthoDB" id="9800167at2"/>
<dbReference type="PRINTS" id="PR00368">
    <property type="entry name" value="FADPNR"/>
</dbReference>
<dbReference type="InterPro" id="IPR023753">
    <property type="entry name" value="FAD/NAD-binding_dom"/>
</dbReference>
<evidence type="ECO:0000256" key="11">
    <source>
        <dbReference type="ARBA" id="ARBA00023002"/>
    </source>
</evidence>
<evidence type="ECO:0000256" key="1">
    <source>
        <dbReference type="ARBA" id="ARBA00007532"/>
    </source>
</evidence>
<feature type="binding site" evidence="16">
    <location>
        <position position="279"/>
    </location>
    <ligand>
        <name>NAD(+)</name>
        <dbReference type="ChEBI" id="CHEBI:57540"/>
    </ligand>
</feature>
<evidence type="ECO:0000256" key="14">
    <source>
        <dbReference type="ARBA" id="ARBA00031725"/>
    </source>
</evidence>
<evidence type="ECO:0000256" key="12">
    <source>
        <dbReference type="ARBA" id="ARBA00023157"/>
    </source>
</evidence>
<dbReference type="Proteomes" id="UP000054926">
    <property type="component" value="Unassembled WGS sequence"/>
</dbReference>
<dbReference type="GO" id="GO:0045340">
    <property type="term" value="F:mercury ion binding"/>
    <property type="evidence" value="ECO:0007669"/>
    <property type="project" value="InterPro"/>
</dbReference>
<keyword evidence="13 18" id="KW-0676">Redox-active center</keyword>
<sequence length="479" mass="51290">MSDYLSCPDEIGSANTSPDILVIGAGSAGFSAAITAAEEGAHVLMVDNGILGGTCVNVGCVPSKNMIRATETIHQANQASRFDGIEASGKLSNWYELIQQKQALVDTLRVTKYVDVLQAYKNINYVKEQARIVNHGVMVGNQLYTPTSVIIATGASASIPPIDGIHQIPYLTSTTALDLHNQPKSLLVIGGGVVGVELGQMFARAGTKVTICCRSRLVPTSEPEISMALTHYLQQEGIDVCQGIGYQKIEEIDGYIRLTHDKDGDTRIIEAEQVLIATGRTPNTSGFGLNESDIILADNGGIRVNQYMQSSRDHIYAVGDVTGVDMFVYMAAYGAKLAALNALEGNQHCYDNSTMPTVIFTDPQVADVGYTEASAKLAGYEVKVSVLGLEHVPRFFVARDTRGLIKLVADKKTDKLLGAHILSPEAGDLIQTIVIALKAQFTIKDLANTLFPYLTGVEGVKLAALSFDKDVNKLSCCAG</sequence>
<feature type="disulfide bond" description="Redox-active" evidence="17">
    <location>
        <begin position="55"/>
        <end position="60"/>
    </location>
</feature>
<dbReference type="Pfam" id="PF02852">
    <property type="entry name" value="Pyr_redox_dim"/>
    <property type="match status" value="1"/>
</dbReference>
<proteinExistence type="inferred from homology"/>
<evidence type="ECO:0000256" key="4">
    <source>
        <dbReference type="ARBA" id="ARBA00014791"/>
    </source>
</evidence>
<feature type="domain" description="FAD/NAD(P)-binding" evidence="20">
    <location>
        <begin position="19"/>
        <end position="331"/>
    </location>
</feature>
<dbReference type="InterPro" id="IPR004099">
    <property type="entry name" value="Pyr_nucl-diS_OxRdtase_dimer"/>
</dbReference>
<comment type="catalytic activity">
    <reaction evidence="15">
        <text>Hg + NADP(+) + H(+) = Hg(2+) + NADPH</text>
        <dbReference type="Rhea" id="RHEA:23856"/>
        <dbReference type="ChEBI" id="CHEBI:15378"/>
        <dbReference type="ChEBI" id="CHEBI:16170"/>
        <dbReference type="ChEBI" id="CHEBI:16793"/>
        <dbReference type="ChEBI" id="CHEBI:57783"/>
        <dbReference type="ChEBI" id="CHEBI:58349"/>
        <dbReference type="EC" id="1.16.1.1"/>
    </reaction>
</comment>
<dbReference type="PRINTS" id="PR00411">
    <property type="entry name" value="PNDRDTASEI"/>
</dbReference>
<feature type="binding site" evidence="16">
    <location>
        <position position="64"/>
    </location>
    <ligand>
        <name>FAD</name>
        <dbReference type="ChEBI" id="CHEBI:57692"/>
    </ligand>
</feature>
<dbReference type="GO" id="GO:0050661">
    <property type="term" value="F:NADP binding"/>
    <property type="evidence" value="ECO:0007669"/>
    <property type="project" value="InterPro"/>
</dbReference>
<accession>A0A0W0ZRN7</accession>
<dbReference type="InterPro" id="IPR016156">
    <property type="entry name" value="FAD/NAD-linked_Rdtase_dimer_sf"/>
</dbReference>
<keyword evidence="5" id="KW-0475">Mercuric resistance</keyword>
<dbReference type="GO" id="GO:0016668">
    <property type="term" value="F:oxidoreductase activity, acting on a sulfur group of donors, NAD(P) as acceptor"/>
    <property type="evidence" value="ECO:0007669"/>
    <property type="project" value="InterPro"/>
</dbReference>
<dbReference type="Gene3D" id="3.30.390.30">
    <property type="match status" value="1"/>
</dbReference>
<evidence type="ECO:0000256" key="16">
    <source>
        <dbReference type="PIRSR" id="PIRSR000350-3"/>
    </source>
</evidence>
<dbReference type="Pfam" id="PF07992">
    <property type="entry name" value="Pyr_redox_2"/>
    <property type="match status" value="1"/>
</dbReference>
<evidence type="ECO:0000256" key="15">
    <source>
        <dbReference type="ARBA" id="ARBA00048984"/>
    </source>
</evidence>
<dbReference type="SUPFAM" id="SSF51905">
    <property type="entry name" value="FAD/NAD(P)-binding domain"/>
    <property type="match status" value="1"/>
</dbReference>
<evidence type="ECO:0000256" key="6">
    <source>
        <dbReference type="ARBA" id="ARBA00022630"/>
    </source>
</evidence>
<dbReference type="GO" id="GO:0016152">
    <property type="term" value="F:mercury (II) reductase (NADP+) activity"/>
    <property type="evidence" value="ECO:0007669"/>
    <property type="project" value="UniProtKB-EC"/>
</dbReference>
<dbReference type="Gene3D" id="3.50.50.60">
    <property type="entry name" value="FAD/NAD(P)-binding domain"/>
    <property type="match status" value="2"/>
</dbReference>
<evidence type="ECO:0000256" key="10">
    <source>
        <dbReference type="ARBA" id="ARBA00022914"/>
    </source>
</evidence>
<dbReference type="FunFam" id="3.30.390.30:FF:000001">
    <property type="entry name" value="Dihydrolipoyl dehydrogenase"/>
    <property type="match status" value="1"/>
</dbReference>
<dbReference type="RefSeq" id="WP_058509053.1">
    <property type="nucleotide sequence ID" value="NZ_LNYY01000001.1"/>
</dbReference>
<evidence type="ECO:0000256" key="18">
    <source>
        <dbReference type="RuleBase" id="RU003691"/>
    </source>
</evidence>
<comment type="similarity">
    <text evidence="1 18">Belongs to the class-I pyridine nucleotide-disulfide oxidoreductase family.</text>
</comment>
<dbReference type="InterPro" id="IPR001100">
    <property type="entry name" value="Pyr_nuc-diS_OxRdtase"/>
</dbReference>
<dbReference type="EC" id="1.16.1.1" evidence="3"/>
<evidence type="ECO:0000256" key="9">
    <source>
        <dbReference type="ARBA" id="ARBA00022857"/>
    </source>
</evidence>
<evidence type="ECO:0000313" key="21">
    <source>
        <dbReference type="EMBL" id="KTD71716.1"/>
    </source>
</evidence>
<evidence type="ECO:0000259" key="19">
    <source>
        <dbReference type="Pfam" id="PF02852"/>
    </source>
</evidence>
<gene>
    <name evidence="21" type="ORF">Lste_0001</name>
</gene>
<keyword evidence="12" id="KW-1015">Disulfide bond</keyword>
<dbReference type="GO" id="GO:0003955">
    <property type="term" value="F:NAD(P)H dehydrogenase (quinone) activity"/>
    <property type="evidence" value="ECO:0007669"/>
    <property type="project" value="TreeGrafter"/>
</dbReference>
<dbReference type="PATRIC" id="fig|947033.5.peg.1"/>
<feature type="binding site" evidence="16">
    <location>
        <begin position="190"/>
        <end position="197"/>
    </location>
    <ligand>
        <name>NAD(+)</name>
        <dbReference type="ChEBI" id="CHEBI:57540"/>
    </ligand>
</feature>
<dbReference type="SUPFAM" id="SSF55424">
    <property type="entry name" value="FAD/NAD-linked reductases, dimerisation (C-terminal) domain"/>
    <property type="match status" value="1"/>
</dbReference>
<dbReference type="PROSITE" id="PS00076">
    <property type="entry name" value="PYRIDINE_REDOX_1"/>
    <property type="match status" value="1"/>
</dbReference>
<keyword evidence="9" id="KW-0521">NADP</keyword>
<dbReference type="InterPro" id="IPR012999">
    <property type="entry name" value="Pyr_OxRdtase_I_AS"/>
</dbReference>
<dbReference type="PIRSF" id="PIRSF000350">
    <property type="entry name" value="Mercury_reductase_MerA"/>
    <property type="match status" value="1"/>
</dbReference>
<keyword evidence="16" id="KW-0520">NAD</keyword>